<sequence length="128" mass="13877">MAIPWRRTHITVRVYDGNPQGCSSGEDATLSCRARTSPLTRPPQPVSRAGRAPQRCARGRAGEGFPSLLGQPLFRFPRLQKKCGAELGATVALDSCNPYYGVLCSRVPAANPWLELAISRLPSRNSGE</sequence>
<dbReference type="Proteomes" id="UP000070501">
    <property type="component" value="Unassembled WGS sequence"/>
</dbReference>
<organism evidence="2 3">
    <name type="scientific">Microdochium bolleyi</name>
    <dbReference type="NCBI Taxonomy" id="196109"/>
    <lineage>
        <taxon>Eukaryota</taxon>
        <taxon>Fungi</taxon>
        <taxon>Dikarya</taxon>
        <taxon>Ascomycota</taxon>
        <taxon>Pezizomycotina</taxon>
        <taxon>Sordariomycetes</taxon>
        <taxon>Xylariomycetidae</taxon>
        <taxon>Xylariales</taxon>
        <taxon>Microdochiaceae</taxon>
        <taxon>Microdochium</taxon>
    </lineage>
</organism>
<proteinExistence type="predicted"/>
<dbReference type="AlphaFoldDB" id="A0A136IQ56"/>
<name>A0A136IQ56_9PEZI</name>
<gene>
    <name evidence="2" type="ORF">Micbo1qcDRAFT_179305</name>
</gene>
<keyword evidence="3" id="KW-1185">Reference proteome</keyword>
<evidence type="ECO:0000313" key="3">
    <source>
        <dbReference type="Proteomes" id="UP000070501"/>
    </source>
</evidence>
<protein>
    <submittedName>
        <fullName evidence="2">Uncharacterized protein</fullName>
    </submittedName>
</protein>
<feature type="region of interest" description="Disordered" evidence="1">
    <location>
        <begin position="35"/>
        <end position="58"/>
    </location>
</feature>
<evidence type="ECO:0000313" key="2">
    <source>
        <dbReference type="EMBL" id="KXJ87056.1"/>
    </source>
</evidence>
<accession>A0A136IQ56</accession>
<dbReference type="InParanoid" id="A0A136IQ56"/>
<reference evidence="3" key="1">
    <citation type="submission" date="2016-02" db="EMBL/GenBank/DDBJ databases">
        <title>Draft genome sequence of Microdochium bolleyi, a fungal endophyte of beachgrass.</title>
        <authorList>
            <consortium name="DOE Joint Genome Institute"/>
            <person name="David A.S."/>
            <person name="May G."/>
            <person name="Haridas S."/>
            <person name="Lim J."/>
            <person name="Wang M."/>
            <person name="Labutti K."/>
            <person name="Lipzen A."/>
            <person name="Barry K."/>
            <person name="Grigoriev I.V."/>
        </authorList>
    </citation>
    <scope>NUCLEOTIDE SEQUENCE [LARGE SCALE GENOMIC DNA]</scope>
    <source>
        <strain evidence="3">J235TASD1</strain>
    </source>
</reference>
<dbReference type="EMBL" id="KQ964264">
    <property type="protein sequence ID" value="KXJ87056.1"/>
    <property type="molecule type" value="Genomic_DNA"/>
</dbReference>
<evidence type="ECO:0000256" key="1">
    <source>
        <dbReference type="SAM" id="MobiDB-lite"/>
    </source>
</evidence>